<dbReference type="RefSeq" id="WP_139926834.1">
    <property type="nucleotide sequence ID" value="NZ_CP040915.1"/>
</dbReference>
<dbReference type="InterPro" id="IPR050426">
    <property type="entry name" value="Glycosyltransferase_28"/>
</dbReference>
<dbReference type="GO" id="GO:0017000">
    <property type="term" value="P:antibiotic biosynthetic process"/>
    <property type="evidence" value="ECO:0007669"/>
    <property type="project" value="UniProtKB-ARBA"/>
</dbReference>
<dbReference type="Gene3D" id="3.40.50.2000">
    <property type="entry name" value="Glycogen Phosphorylase B"/>
    <property type="match status" value="2"/>
</dbReference>
<dbReference type="GO" id="GO:0008194">
    <property type="term" value="F:UDP-glycosyltransferase activity"/>
    <property type="evidence" value="ECO:0007669"/>
    <property type="project" value="InterPro"/>
</dbReference>
<dbReference type="Proteomes" id="UP000314616">
    <property type="component" value="Chromosome"/>
</dbReference>
<evidence type="ECO:0000313" key="1">
    <source>
        <dbReference type="EMBL" id="QDC23392.1"/>
    </source>
</evidence>
<dbReference type="CDD" id="cd03784">
    <property type="entry name" value="GT1_Gtf-like"/>
    <property type="match status" value="1"/>
</dbReference>
<keyword evidence="1" id="KW-0808">Transferase</keyword>
<dbReference type="EMBL" id="CP040915">
    <property type="protein sequence ID" value="QDC23392.1"/>
    <property type="molecule type" value="Genomic_DNA"/>
</dbReference>
<proteinExistence type="predicted"/>
<dbReference type="OrthoDB" id="764352at2"/>
<protein>
    <submittedName>
        <fullName evidence="1">Glycosyltransferase</fullName>
    </submittedName>
</protein>
<organism evidence="1 2">
    <name type="scientific">Georgenia yuyongxinii</name>
    <dbReference type="NCBI Taxonomy" id="2589797"/>
    <lineage>
        <taxon>Bacteria</taxon>
        <taxon>Bacillati</taxon>
        <taxon>Actinomycetota</taxon>
        <taxon>Actinomycetes</taxon>
        <taxon>Micrococcales</taxon>
        <taxon>Bogoriellaceae</taxon>
        <taxon>Georgenia</taxon>
    </lineage>
</organism>
<dbReference type="KEGG" id="gyu:FE374_00985"/>
<sequence length="447" mass="48959">MKKLTVLFLPESAYGPTNQCIGLGDLLLKRGHRVVFASESSWAGRLSPLGFEEHLVDLAEPDPDAGDEDAGQFWTDFIAETAPEFRKSTTEQLETFVRPTYQALIDGAKYAEPALRKIIAETRPDVLVEDNVVVFPALTTSGAPFVRIVSCNPLEVSGPDVAPGLSGLAQDDPAAWEPFRAELERTHREMWGAFNAWVVEQGAAPLPELEFMPRDNAANLYVYPEEADYTDRRPLDPSWHRIDSSVRLTDDAYELPAEVADRPEGSALVYVSLGSLGGADVGLMQRIVDALAQSPHRFIVSKGPVAENITLAGNMVGAATLPQTNVIPQVDLVITHGGNNTTTEALHFGKPMVLLPLFWDQYDNAQRMHELGYGVRLKTYEFTPEELNGAVERLLADTDLRARLATIGERIRARDGLRRAADIIESVGLEHARARDAGLEPAGVAQT</sequence>
<evidence type="ECO:0000313" key="2">
    <source>
        <dbReference type="Proteomes" id="UP000314616"/>
    </source>
</evidence>
<reference evidence="1 2" key="1">
    <citation type="submission" date="2019-05" db="EMBL/GenBank/DDBJ databases">
        <title>Georgenia *** sp. nov., and Georgenia *** sp. nov., isolated from the intestinal contents of plateau pika (Ochotona curzoniae) in the Qinghai-Tibet plateau of China.</title>
        <authorList>
            <person name="Tian Z."/>
        </authorList>
    </citation>
    <scope>NUCLEOTIDE SEQUENCE [LARGE SCALE GENOMIC DNA]</scope>
    <source>
        <strain evidence="1 2">Z443</strain>
    </source>
</reference>
<dbReference type="Pfam" id="PF00201">
    <property type="entry name" value="UDPGT"/>
    <property type="match status" value="1"/>
</dbReference>
<dbReference type="SUPFAM" id="SSF53756">
    <property type="entry name" value="UDP-Glycosyltransferase/glycogen phosphorylase"/>
    <property type="match status" value="1"/>
</dbReference>
<dbReference type="AlphaFoldDB" id="A0A5B8C2A1"/>
<dbReference type="InterPro" id="IPR002213">
    <property type="entry name" value="UDP_glucos_trans"/>
</dbReference>
<gene>
    <name evidence="1" type="ORF">FE374_00985</name>
</gene>
<dbReference type="PANTHER" id="PTHR48050">
    <property type="entry name" value="STEROL 3-BETA-GLUCOSYLTRANSFERASE"/>
    <property type="match status" value="1"/>
</dbReference>
<name>A0A5B8C2A1_9MICO</name>
<accession>A0A5B8C2A1</accession>
<dbReference type="PANTHER" id="PTHR48050:SF13">
    <property type="entry name" value="STEROL 3-BETA-GLUCOSYLTRANSFERASE UGT80A2"/>
    <property type="match status" value="1"/>
</dbReference>